<keyword evidence="3" id="KW-1185">Reference proteome</keyword>
<dbReference type="AlphaFoldDB" id="A0A0J1HAG2"/>
<dbReference type="Pfam" id="PF14130">
    <property type="entry name" value="Cap4_nuclease"/>
    <property type="match status" value="1"/>
</dbReference>
<proteinExistence type="predicted"/>
<dbReference type="PATRIC" id="fig|320778.3.peg.2753"/>
<dbReference type="EMBL" id="LDOU01000013">
    <property type="protein sequence ID" value="KLV08666.1"/>
    <property type="molecule type" value="Genomic_DNA"/>
</dbReference>
<evidence type="ECO:0000313" key="3">
    <source>
        <dbReference type="Proteomes" id="UP000035909"/>
    </source>
</evidence>
<comment type="caution">
    <text evidence="2">The sequence shown here is derived from an EMBL/GenBank/DDBJ whole genome shotgun (WGS) entry which is preliminary data.</text>
</comment>
<reference evidence="2 3" key="1">
    <citation type="submission" date="2015-05" db="EMBL/GenBank/DDBJ databases">
        <title>Photobacterium galathea sp. nov.</title>
        <authorList>
            <person name="Machado H."/>
            <person name="Gram L."/>
        </authorList>
    </citation>
    <scope>NUCLEOTIDE SEQUENCE [LARGE SCALE GENOMIC DNA]</scope>
    <source>
        <strain evidence="2 3">DSM 22954</strain>
    </source>
</reference>
<gene>
    <name evidence="2" type="ORF">ABT57_12615</name>
</gene>
<dbReference type="OrthoDB" id="6618953at2"/>
<dbReference type="GO" id="GO:0004518">
    <property type="term" value="F:nuclease activity"/>
    <property type="evidence" value="ECO:0007669"/>
    <property type="project" value="InterPro"/>
</dbReference>
<name>A0A0J1HAG2_9GAMM</name>
<evidence type="ECO:0000313" key="2">
    <source>
        <dbReference type="EMBL" id="KLV08666.1"/>
    </source>
</evidence>
<evidence type="ECO:0000259" key="1">
    <source>
        <dbReference type="Pfam" id="PF14130"/>
    </source>
</evidence>
<accession>A0A0J1HAG2</accession>
<dbReference type="Proteomes" id="UP000035909">
    <property type="component" value="Unassembled WGS sequence"/>
</dbReference>
<protein>
    <recommendedName>
        <fullName evidence="1">CD-NTase associated protein 4-like DNA endonuclease domain-containing protein</fullName>
    </recommendedName>
</protein>
<organism evidence="2 3">
    <name type="scientific">Photobacterium ganghwense</name>
    <dbReference type="NCBI Taxonomy" id="320778"/>
    <lineage>
        <taxon>Bacteria</taxon>
        <taxon>Pseudomonadati</taxon>
        <taxon>Pseudomonadota</taxon>
        <taxon>Gammaproteobacteria</taxon>
        <taxon>Vibrionales</taxon>
        <taxon>Vibrionaceae</taxon>
        <taxon>Photobacterium</taxon>
    </lineage>
</organism>
<feature type="domain" description="CD-NTase associated protein 4-like DNA endonuclease" evidence="1">
    <location>
        <begin position="14"/>
        <end position="220"/>
    </location>
</feature>
<sequence>MVDNILNEPQRETSGAETFAKYEFQFHWALCKILQKHQKQQDYALLIEYHEDVVIADSMDGQKAQFDFYQVKNKTGARYTVQSLTKRSVAKEGEKNSVLGKLLSSCVGTQYTDRITEIGLVASNGFSLDQKDNELKLDVITVGDLSEACTTELTKKITSELGENQIPNNLKFIIPTIQLENQREYVITKFADLIDSLFPKGMCNAVSIYRAIIDEIHRKGCVKYDFQDWERLVDEKSLTSYKVKEVIAVNTKHFSTERMISDLSSLKGDLGWTFLTFKGYRRRIEKLLLQRTGMLTAFEINRMKRIEDCIESIDPEQYSSLKDGFSAQVLKIKADFPVDAFNDDDEIMTEVLYLYLKD</sequence>
<dbReference type="STRING" id="320778.ABT57_12615"/>
<dbReference type="RefSeq" id="WP_047885593.1">
    <property type="nucleotide sequence ID" value="NZ_LDOU01000013.1"/>
</dbReference>
<dbReference type="InterPro" id="IPR025382">
    <property type="entry name" value="Cap4-like_endonuclease_dom"/>
</dbReference>